<dbReference type="KEGG" id="gfm:Enr17x_29100"/>
<keyword evidence="2" id="KW-1185">Reference proteome</keyword>
<proteinExistence type="predicted"/>
<protein>
    <submittedName>
        <fullName evidence="1">Uncharacterized protein</fullName>
    </submittedName>
</protein>
<evidence type="ECO:0000313" key="1">
    <source>
        <dbReference type="EMBL" id="QDV50865.1"/>
    </source>
</evidence>
<organism evidence="1 2">
    <name type="scientific">Gimesia fumaroli</name>
    <dbReference type="NCBI Taxonomy" id="2527976"/>
    <lineage>
        <taxon>Bacteria</taxon>
        <taxon>Pseudomonadati</taxon>
        <taxon>Planctomycetota</taxon>
        <taxon>Planctomycetia</taxon>
        <taxon>Planctomycetales</taxon>
        <taxon>Planctomycetaceae</taxon>
        <taxon>Gimesia</taxon>
    </lineage>
</organism>
<evidence type="ECO:0000313" key="2">
    <source>
        <dbReference type="Proteomes" id="UP000318313"/>
    </source>
</evidence>
<accession>A0A518ICN0</accession>
<dbReference type="EMBL" id="CP037452">
    <property type="protein sequence ID" value="QDV50865.1"/>
    <property type="molecule type" value="Genomic_DNA"/>
</dbReference>
<dbReference type="AlphaFoldDB" id="A0A518ICN0"/>
<dbReference type="Proteomes" id="UP000318313">
    <property type="component" value="Chromosome"/>
</dbReference>
<gene>
    <name evidence="1" type="ORF">Enr17x_29100</name>
</gene>
<name>A0A518ICN0_9PLAN</name>
<reference evidence="1 2" key="1">
    <citation type="submission" date="2019-03" db="EMBL/GenBank/DDBJ databases">
        <title>Deep-cultivation of Planctomycetes and their phenomic and genomic characterization uncovers novel biology.</title>
        <authorList>
            <person name="Wiegand S."/>
            <person name="Jogler M."/>
            <person name="Boedeker C."/>
            <person name="Pinto D."/>
            <person name="Vollmers J."/>
            <person name="Rivas-Marin E."/>
            <person name="Kohn T."/>
            <person name="Peeters S.H."/>
            <person name="Heuer A."/>
            <person name="Rast P."/>
            <person name="Oberbeckmann S."/>
            <person name="Bunk B."/>
            <person name="Jeske O."/>
            <person name="Meyerdierks A."/>
            <person name="Storesund J.E."/>
            <person name="Kallscheuer N."/>
            <person name="Luecker S."/>
            <person name="Lage O.M."/>
            <person name="Pohl T."/>
            <person name="Merkel B.J."/>
            <person name="Hornburger P."/>
            <person name="Mueller R.-W."/>
            <person name="Bruemmer F."/>
            <person name="Labrenz M."/>
            <person name="Spormann A.M."/>
            <person name="Op den Camp H."/>
            <person name="Overmann J."/>
            <person name="Amann R."/>
            <person name="Jetten M.S.M."/>
            <person name="Mascher T."/>
            <person name="Medema M.H."/>
            <person name="Devos D.P."/>
            <person name="Kaster A.-K."/>
            <person name="Ovreas L."/>
            <person name="Rohde M."/>
            <person name="Galperin M.Y."/>
            <person name="Jogler C."/>
        </authorList>
    </citation>
    <scope>NUCLEOTIDE SEQUENCE [LARGE SCALE GENOMIC DNA]</scope>
    <source>
        <strain evidence="1 2">Enr17</strain>
    </source>
</reference>
<sequence length="116" mass="13167">MNDVRIRPKKTNYETDSPHSIDFFQLPEIIDEENYDELTADKIYVYKATLLSNVKFTVQDVETKPQAVTFDTTTREIDLAGGQKIANSKAIVIGERIGKQWYIARELKVGGEVLDG</sequence>